<evidence type="ECO:0000313" key="7">
    <source>
        <dbReference type="EMBL" id="OSX56402.1"/>
    </source>
</evidence>
<feature type="compositionally biased region" description="Basic residues" evidence="5">
    <location>
        <begin position="142"/>
        <end position="156"/>
    </location>
</feature>
<evidence type="ECO:0000256" key="2">
    <source>
        <dbReference type="ARBA" id="ARBA00022771"/>
    </source>
</evidence>
<name>A0A1X6MJN9_9APHY</name>
<reference evidence="7 8" key="1">
    <citation type="submission" date="2017-04" db="EMBL/GenBank/DDBJ databases">
        <title>Genome Sequence of the Model Brown-Rot Fungus Postia placenta SB12.</title>
        <authorList>
            <consortium name="DOE Joint Genome Institute"/>
            <person name="Gaskell J."/>
            <person name="Kersten P."/>
            <person name="Larrondo L.F."/>
            <person name="Canessa P."/>
            <person name="Martinez D."/>
            <person name="Hibbett D."/>
            <person name="Schmoll M."/>
            <person name="Kubicek C.P."/>
            <person name="Martinez A.T."/>
            <person name="Yadav J."/>
            <person name="Master E."/>
            <person name="Magnuson J.K."/>
            <person name="James T."/>
            <person name="Yaver D."/>
            <person name="Berka R."/>
            <person name="Labutti K."/>
            <person name="Lipzen A."/>
            <person name="Aerts A."/>
            <person name="Barry K."/>
            <person name="Henrissat B."/>
            <person name="Blanchette R."/>
            <person name="Grigoriev I."/>
            <person name="Cullen D."/>
        </authorList>
    </citation>
    <scope>NUCLEOTIDE SEQUENCE [LARGE SCALE GENOMIC DNA]</scope>
    <source>
        <strain evidence="7 8">MAD-698-R-SB12</strain>
    </source>
</reference>
<dbReference type="Gene3D" id="3.30.40.10">
    <property type="entry name" value="Zinc/RING finger domain, C3HC4 (zinc finger)"/>
    <property type="match status" value="1"/>
</dbReference>
<accession>A0A1X6MJN9</accession>
<dbReference type="RefSeq" id="XP_024333196.1">
    <property type="nucleotide sequence ID" value="XM_024478003.1"/>
</dbReference>
<feature type="compositionally biased region" description="Low complexity" evidence="5">
    <location>
        <begin position="375"/>
        <end position="395"/>
    </location>
</feature>
<feature type="domain" description="RING-type" evidence="6">
    <location>
        <begin position="235"/>
        <end position="335"/>
    </location>
</feature>
<feature type="region of interest" description="Disordered" evidence="5">
    <location>
        <begin position="336"/>
        <end position="399"/>
    </location>
</feature>
<dbReference type="Pfam" id="PF13639">
    <property type="entry name" value="zf-RING_2"/>
    <property type="match status" value="1"/>
</dbReference>
<keyword evidence="3" id="KW-0862">Zinc</keyword>
<dbReference type="PANTHER" id="PTHR15710">
    <property type="entry name" value="E3 UBIQUITIN-PROTEIN LIGASE PRAJA"/>
    <property type="match status" value="1"/>
</dbReference>
<dbReference type="Proteomes" id="UP000194127">
    <property type="component" value="Unassembled WGS sequence"/>
</dbReference>
<evidence type="ECO:0000256" key="1">
    <source>
        <dbReference type="ARBA" id="ARBA00022723"/>
    </source>
</evidence>
<dbReference type="SMART" id="SM00184">
    <property type="entry name" value="RING"/>
    <property type="match status" value="2"/>
</dbReference>
<feature type="region of interest" description="Disordered" evidence="5">
    <location>
        <begin position="496"/>
        <end position="556"/>
    </location>
</feature>
<keyword evidence="2 4" id="KW-0863">Zinc-finger</keyword>
<evidence type="ECO:0000256" key="4">
    <source>
        <dbReference type="PROSITE-ProRule" id="PRU00175"/>
    </source>
</evidence>
<proteinExistence type="predicted"/>
<dbReference type="InterPro" id="IPR013083">
    <property type="entry name" value="Znf_RING/FYVE/PHD"/>
</dbReference>
<feature type="compositionally biased region" description="Basic and acidic residues" evidence="5">
    <location>
        <begin position="473"/>
        <end position="483"/>
    </location>
</feature>
<protein>
    <recommendedName>
        <fullName evidence="6">RING-type domain-containing protein</fullName>
    </recommendedName>
</protein>
<keyword evidence="8" id="KW-1185">Reference proteome</keyword>
<dbReference type="PROSITE" id="PS50089">
    <property type="entry name" value="ZF_RING_2"/>
    <property type="match status" value="1"/>
</dbReference>
<feature type="compositionally biased region" description="Pro residues" evidence="5">
    <location>
        <begin position="363"/>
        <end position="374"/>
    </location>
</feature>
<evidence type="ECO:0000313" key="8">
    <source>
        <dbReference type="Proteomes" id="UP000194127"/>
    </source>
</evidence>
<feature type="region of interest" description="Disordered" evidence="5">
    <location>
        <begin position="248"/>
        <end position="300"/>
    </location>
</feature>
<evidence type="ECO:0000256" key="3">
    <source>
        <dbReference type="ARBA" id="ARBA00022833"/>
    </source>
</evidence>
<evidence type="ECO:0000256" key="5">
    <source>
        <dbReference type="SAM" id="MobiDB-lite"/>
    </source>
</evidence>
<dbReference type="GO" id="GO:0008270">
    <property type="term" value="F:zinc ion binding"/>
    <property type="evidence" value="ECO:0007669"/>
    <property type="project" value="UniProtKB-KW"/>
</dbReference>
<dbReference type="GeneID" id="36322953"/>
<feature type="region of interest" description="Disordered" evidence="5">
    <location>
        <begin position="1"/>
        <end position="157"/>
    </location>
</feature>
<dbReference type="OrthoDB" id="8062037at2759"/>
<feature type="compositionally biased region" description="Pro residues" evidence="5">
    <location>
        <begin position="501"/>
        <end position="511"/>
    </location>
</feature>
<dbReference type="STRING" id="670580.A0A1X6MJN9"/>
<dbReference type="AlphaFoldDB" id="A0A1X6MJN9"/>
<organism evidence="7 8">
    <name type="scientific">Postia placenta MAD-698-R-SB12</name>
    <dbReference type="NCBI Taxonomy" id="670580"/>
    <lineage>
        <taxon>Eukaryota</taxon>
        <taxon>Fungi</taxon>
        <taxon>Dikarya</taxon>
        <taxon>Basidiomycota</taxon>
        <taxon>Agaricomycotina</taxon>
        <taxon>Agaricomycetes</taxon>
        <taxon>Polyporales</taxon>
        <taxon>Adustoporiaceae</taxon>
        <taxon>Rhodonia</taxon>
    </lineage>
</organism>
<feature type="compositionally biased region" description="Low complexity" evidence="5">
    <location>
        <begin position="278"/>
        <end position="288"/>
    </location>
</feature>
<feature type="region of interest" description="Disordered" evidence="5">
    <location>
        <begin position="443"/>
        <end position="483"/>
    </location>
</feature>
<dbReference type="InterPro" id="IPR001841">
    <property type="entry name" value="Znf_RING"/>
</dbReference>
<evidence type="ECO:0000259" key="6">
    <source>
        <dbReference type="PROSITE" id="PS50089"/>
    </source>
</evidence>
<dbReference type="SUPFAM" id="SSF57850">
    <property type="entry name" value="RING/U-box"/>
    <property type="match status" value="1"/>
</dbReference>
<gene>
    <name evidence="7" type="ORF">POSPLADRAFT_1041939</name>
</gene>
<sequence>MPSLQTVSDIDDDVDMYDVQSSAGRSRESQAATSSEPQPLRSARRARVDDDVDEGDVRETNRQRMHPPTANEQRAASEPLPPHPGAQHAGHTDHQPPPPYSRLVYTFDFFAGPEFGPGTQAGDAQPPPQVHPEDRPEDHPEGHHHHHHHGQPHPHPHPMFNFTFEIPLGGVPDTEGAPHGFAHPGFFPFFPFNAPREEQDDPERAGRLIRGLEEVPSGLVERIERVGGDGGESVCSICWEKLSSDGGGFDAAQSAETGSSSNARSAEATMDTDNPTATDSSTRSSSPDGRSEDSEYKPPSDLPKVVALPCSHVFHTACLLPWFTKPHRTTCPSCRFDIDPDSLTYMPPRQRTARRANSADDPPAAPAASQPPQPQADTQPAPEAPPAQDQARPARPAVPPLMPFEFSMLFPVMGPPGAGARAHEPAYVPLDPQMTQHLFQRMFGGAQPPAPQPQQPQPQAQAPPQGNPPAPGAERRAPPGYMRLDDQTTRNLFENLFGAHPFPPQPQPAPHAPEAAPAGATPQHPPTAAPTGARAQPRPRPPEKRQWTLPMPPGPTLRQRIERQEREMGLRCSDISCGLGPSDDDPTPIIDPSVMRQIAIRPVDSSGEKVCEHTFHPSCLVSAERVAGWGNEDKKEEKEGDEVQVSCPVCRAVGVIPRPDWDEGACALV</sequence>
<feature type="compositionally biased region" description="Basic and acidic residues" evidence="5">
    <location>
        <begin position="131"/>
        <end position="141"/>
    </location>
</feature>
<feature type="compositionally biased region" description="Polar residues" evidence="5">
    <location>
        <begin position="254"/>
        <end position="264"/>
    </location>
</feature>
<feature type="compositionally biased region" description="Basic and acidic residues" evidence="5">
    <location>
        <begin position="289"/>
        <end position="298"/>
    </location>
</feature>
<feature type="compositionally biased region" description="Low complexity" evidence="5">
    <location>
        <begin position="512"/>
        <end position="522"/>
    </location>
</feature>
<dbReference type="EMBL" id="KZ110613">
    <property type="protein sequence ID" value="OSX56402.1"/>
    <property type="molecule type" value="Genomic_DNA"/>
</dbReference>
<keyword evidence="1" id="KW-0479">Metal-binding</keyword>